<dbReference type="EMBL" id="NBIV01000006">
    <property type="protein sequence ID" value="PXF49371.1"/>
    <property type="molecule type" value="Genomic_DNA"/>
</dbReference>
<dbReference type="AlphaFoldDB" id="A0A2V3J4J1"/>
<accession>A0A2V3J4J1</accession>
<gene>
    <name evidence="1" type="ORF">BWQ96_00945</name>
</gene>
<name>A0A2V3J4J1_9FLOR</name>
<comment type="caution">
    <text evidence="1">The sequence shown here is derived from an EMBL/GenBank/DDBJ whole genome shotgun (WGS) entry which is preliminary data.</text>
</comment>
<reference evidence="1 2" key="1">
    <citation type="journal article" date="2018" name="Mol. Biol. Evol.">
        <title>Analysis of the draft genome of the red seaweed Gracilariopsis chorda provides insights into genome size evolution in Rhodophyta.</title>
        <authorList>
            <person name="Lee J."/>
            <person name="Yang E.C."/>
            <person name="Graf L."/>
            <person name="Yang J.H."/>
            <person name="Qiu H."/>
            <person name="Zel Zion U."/>
            <person name="Chan C.X."/>
            <person name="Stephens T.G."/>
            <person name="Weber A.P.M."/>
            <person name="Boo G.H."/>
            <person name="Boo S.M."/>
            <person name="Kim K.M."/>
            <person name="Shin Y."/>
            <person name="Jung M."/>
            <person name="Lee S.J."/>
            <person name="Yim H.S."/>
            <person name="Lee J.H."/>
            <person name="Bhattacharya D."/>
            <person name="Yoon H.S."/>
        </authorList>
    </citation>
    <scope>NUCLEOTIDE SEQUENCE [LARGE SCALE GENOMIC DNA]</scope>
    <source>
        <strain evidence="1 2">SKKU-2015</strain>
        <tissue evidence="1">Whole body</tissue>
    </source>
</reference>
<dbReference type="Proteomes" id="UP000247409">
    <property type="component" value="Unassembled WGS sequence"/>
</dbReference>
<evidence type="ECO:0000313" key="1">
    <source>
        <dbReference type="EMBL" id="PXF49371.1"/>
    </source>
</evidence>
<sequence length="374" mass="40411">MEAFMTLLSDFGVSSMFVMYEQLLTLHPFVVASFMDPARGYEQDAATEGEREVAGELVADFIGHSSADARVANVKNSVQSAGAGGAESESGRNLSSGVAAGAASVLAPDTQQDLKPQKEFFIDDKLSLGPACFVGTKSVGAGLNGRVGNPMIAVVVVRKRGTGKFSKLHRFMYTVPQSIQGSLNTWVAVAKPGSNLKKALFHEIRGEGGSYQELKELTQNLILANCPPLKFGQVLLSLVEVSEMLGLEGGNSDKERDVETWFELFYSGWFSSKIPTEPMMTGTIKEQAVLSALTTKKFLKEVFEIVMVTVKDLQYLLFFPDGVPFSIGYFRDSEADLGVDSVVGDEPFVLAAVEIKTRVAASSLGAVKRYQQLS</sequence>
<organism evidence="1 2">
    <name type="scientific">Gracilariopsis chorda</name>
    <dbReference type="NCBI Taxonomy" id="448386"/>
    <lineage>
        <taxon>Eukaryota</taxon>
        <taxon>Rhodophyta</taxon>
        <taxon>Florideophyceae</taxon>
        <taxon>Rhodymeniophycidae</taxon>
        <taxon>Gracilariales</taxon>
        <taxon>Gracilariaceae</taxon>
        <taxon>Gracilariopsis</taxon>
    </lineage>
</organism>
<keyword evidence="2" id="KW-1185">Reference proteome</keyword>
<evidence type="ECO:0000313" key="2">
    <source>
        <dbReference type="Proteomes" id="UP000247409"/>
    </source>
</evidence>
<proteinExistence type="predicted"/>
<protein>
    <submittedName>
        <fullName evidence="1">Uncharacterized protein</fullName>
    </submittedName>
</protein>